<dbReference type="Pfam" id="PF04149">
    <property type="entry name" value="DUF397"/>
    <property type="match status" value="1"/>
</dbReference>
<evidence type="ECO:0000313" key="2">
    <source>
        <dbReference type="EMBL" id="WAZ22368.1"/>
    </source>
</evidence>
<gene>
    <name evidence="2" type="ORF">STRCI_003619</name>
</gene>
<dbReference type="Proteomes" id="UP001164439">
    <property type="component" value="Chromosome"/>
</dbReference>
<accession>A0ABY7KFM8</accession>
<feature type="domain" description="DUF397" evidence="1">
    <location>
        <begin position="6"/>
        <end position="58"/>
    </location>
</feature>
<dbReference type="InterPro" id="IPR007278">
    <property type="entry name" value="DUF397"/>
</dbReference>
<evidence type="ECO:0000313" key="3">
    <source>
        <dbReference type="Proteomes" id="UP001164439"/>
    </source>
</evidence>
<proteinExistence type="predicted"/>
<name>A0ABY7KFM8_9ACTN</name>
<dbReference type="RefSeq" id="WP_269659988.1">
    <property type="nucleotide sequence ID" value="NZ_CP114413.1"/>
</dbReference>
<evidence type="ECO:0000259" key="1">
    <source>
        <dbReference type="Pfam" id="PF04149"/>
    </source>
</evidence>
<reference evidence="2" key="1">
    <citation type="submission" date="2022-12" db="EMBL/GenBank/DDBJ databases">
        <authorList>
            <person name="Ruckert C."/>
            <person name="Busche T."/>
            <person name="Kalinowski J."/>
            <person name="Wittmann C."/>
        </authorList>
    </citation>
    <scope>NUCLEOTIDE SEQUENCE</scope>
    <source>
        <strain evidence="2">DSM 40467</strain>
    </source>
</reference>
<dbReference type="EMBL" id="CP114413">
    <property type="protein sequence ID" value="WAZ22368.1"/>
    <property type="molecule type" value="Genomic_DNA"/>
</dbReference>
<organism evidence="2 3">
    <name type="scientific">Streptomyces cinnabarinus</name>
    <dbReference type="NCBI Taxonomy" id="67287"/>
    <lineage>
        <taxon>Bacteria</taxon>
        <taxon>Bacillati</taxon>
        <taxon>Actinomycetota</taxon>
        <taxon>Actinomycetes</taxon>
        <taxon>Kitasatosporales</taxon>
        <taxon>Streptomycetaceae</taxon>
        <taxon>Streptomyces</taxon>
    </lineage>
</organism>
<sequence>MTATALTWFKSSYSGADEPDCVEVAVSPATPTIHIRDSKNRDGAQLTVGDDAWSAFLNTYSYSA</sequence>
<keyword evidence="3" id="KW-1185">Reference proteome</keyword>
<protein>
    <submittedName>
        <fullName evidence="2">DUF397 domain-containing protein</fullName>
    </submittedName>
</protein>